<dbReference type="Gene3D" id="3.30.1330.70">
    <property type="entry name" value="Holliday junction resolvase RusA"/>
    <property type="match status" value="1"/>
</dbReference>
<comment type="caution">
    <text evidence="1">The sequence shown here is derived from an EMBL/GenBank/DDBJ whole genome shotgun (WGS) entry which is preliminary data.</text>
</comment>
<evidence type="ECO:0000313" key="2">
    <source>
        <dbReference type="Proteomes" id="UP000226106"/>
    </source>
</evidence>
<evidence type="ECO:0000313" key="1">
    <source>
        <dbReference type="EMBL" id="PFT50901.1"/>
    </source>
</evidence>
<dbReference type="Proteomes" id="UP000226106">
    <property type="component" value="Unassembled WGS sequence"/>
</dbReference>
<dbReference type="GO" id="GO:0006310">
    <property type="term" value="P:DNA recombination"/>
    <property type="evidence" value="ECO:0007669"/>
    <property type="project" value="InterPro"/>
</dbReference>
<gene>
    <name evidence="1" type="ORF">COK72_02510</name>
</gene>
<dbReference type="AlphaFoldDB" id="A0A9X7AS82"/>
<protein>
    <submittedName>
        <fullName evidence="1">Uncharacterized protein</fullName>
    </submittedName>
</protein>
<proteinExistence type="predicted"/>
<dbReference type="InterPro" id="IPR008822">
    <property type="entry name" value="Endonuclease_RusA-like"/>
</dbReference>
<dbReference type="RefSeq" id="WP_098640178.1">
    <property type="nucleotide sequence ID" value="NZ_NVCO01000007.1"/>
</dbReference>
<reference evidence="1 2" key="1">
    <citation type="submission" date="2017-09" db="EMBL/GenBank/DDBJ databases">
        <title>Large-scale bioinformatics analysis of Bacillus genomes uncovers conserved roles of natural products in bacterial physiology.</title>
        <authorList>
            <consortium name="Agbiome Team Llc"/>
            <person name="Bleich R.M."/>
            <person name="Grubbs K.J."/>
            <person name="Santa Maria K.C."/>
            <person name="Allen S.E."/>
            <person name="Farag S."/>
            <person name="Shank E.A."/>
            <person name="Bowers A."/>
        </authorList>
    </citation>
    <scope>NUCLEOTIDE SEQUENCE [LARGE SCALE GENOMIC DNA]</scope>
    <source>
        <strain evidence="1 2">AFS065400</strain>
    </source>
</reference>
<dbReference type="InterPro" id="IPR036614">
    <property type="entry name" value="RusA-like_sf"/>
</dbReference>
<accession>A0A9X7AS82</accession>
<dbReference type="GO" id="GO:0000287">
    <property type="term" value="F:magnesium ion binding"/>
    <property type="evidence" value="ECO:0007669"/>
    <property type="project" value="InterPro"/>
</dbReference>
<dbReference type="GO" id="GO:0006281">
    <property type="term" value="P:DNA repair"/>
    <property type="evidence" value="ECO:0007669"/>
    <property type="project" value="InterPro"/>
</dbReference>
<sequence>MELVLNLELPTSLNKLYTNQANFNPKTKRYVPTGKRILSKEGRACKMRLQKYAKLQLREQKANWDYEYTKENFIYMDTVIYFNKRGRDDNNIYKLLCDALEKIVYDNDSRVLIRTQRILYDKENPRVVVRLKPVKYRGIFRDQEQVNEFEKNCKTCSRYRKGSCSILKQAKQGFIQAELDEKILTCHSYKCKK</sequence>
<dbReference type="SUPFAM" id="SSF103084">
    <property type="entry name" value="Holliday junction resolvase RusA"/>
    <property type="match status" value="1"/>
</dbReference>
<dbReference type="EMBL" id="NVCO01000007">
    <property type="protein sequence ID" value="PFT50901.1"/>
    <property type="molecule type" value="Genomic_DNA"/>
</dbReference>
<name>A0A9X7AS82_BACTU</name>
<organism evidence="1 2">
    <name type="scientific">Bacillus thuringiensis</name>
    <dbReference type="NCBI Taxonomy" id="1428"/>
    <lineage>
        <taxon>Bacteria</taxon>
        <taxon>Bacillati</taxon>
        <taxon>Bacillota</taxon>
        <taxon>Bacilli</taxon>
        <taxon>Bacillales</taxon>
        <taxon>Bacillaceae</taxon>
        <taxon>Bacillus</taxon>
        <taxon>Bacillus cereus group</taxon>
    </lineage>
</organism>
<dbReference type="Pfam" id="PF05866">
    <property type="entry name" value="RusA"/>
    <property type="match status" value="1"/>
</dbReference>